<dbReference type="PANTHER" id="PTHR43788">
    <property type="entry name" value="DNA2/NAM7 HELICASE FAMILY MEMBER"/>
    <property type="match status" value="1"/>
</dbReference>
<gene>
    <name evidence="11" type="primary">recD</name>
    <name evidence="14" type="ORF">SAMN05661077_1233</name>
</gene>
<sequence length="615" mass="65254">MWETLEALRGRGALDDVDVELARLLAEQEPAADWPVLLGACLASHAPQQGDTCVDLAARAGRPLPEGEEPLATAPDREAWREALAASALVGAPEDFRPLILEGDRLYLQRYWAYEARIAEDLRARAAAPTRAVDGDALRAALERLFPDPPAEGLDWQRVAAAVAALRPLTLITGGPGTGKTTTVARLLAALLEQPSTGGLRIALAAPTGKAAARMQEAIRHAKAELPLDDGLKARIPEEARTLHRLLGSRMGSTQFRHHRDNPLPFDVVVVDEASMVDVALFAKLLDAVPHGARLVIVGDRDQLAPVEAGSVLGEVAAGEPAFTPEFARALAPLAGAEPPAADRPGPLANTLVALRHTHRFGDDGGLGPLVRAVKAGDAEAALEVLDDPGQPGVERRPLPQEAAEGEALIRELAAGFADLIEAATAGDPEAAFRAYRSFGVLDAMRHGPWGTEALNRRLETALRRQGRIPAHGTWYPGRPVLITHNDYRLGLFNGDVGIAVRQQGGIRVVFETPDGGHRSLTPARLPAFEPAYALTVHKSQGSELGRVELLLPESASALNSRELLYTGISRAKRGLTLRADEATLRRAVTQPLARASGLGPKMAAGGEQTGPGPA</sequence>
<comment type="subunit">
    <text evidence="11">Heterotrimer of RecB, RecC and RecD. All subunits contribute to DNA-binding.</text>
</comment>
<organism evidence="14 15">
    <name type="scientific">Thiohalorhabdus denitrificans</name>
    <dbReference type="NCBI Taxonomy" id="381306"/>
    <lineage>
        <taxon>Bacteria</taxon>
        <taxon>Pseudomonadati</taxon>
        <taxon>Pseudomonadota</taxon>
        <taxon>Gammaproteobacteria</taxon>
        <taxon>Thiohalorhabdales</taxon>
        <taxon>Thiohalorhabdaceae</taxon>
        <taxon>Thiohalorhabdus</taxon>
    </lineage>
</organism>
<keyword evidence="9 11" id="KW-0234">DNA repair</keyword>
<dbReference type="InterPro" id="IPR027417">
    <property type="entry name" value="P-loop_NTPase"/>
</dbReference>
<dbReference type="EC" id="5.6.2.3" evidence="11"/>
<evidence type="ECO:0000256" key="4">
    <source>
        <dbReference type="ARBA" id="ARBA00022801"/>
    </source>
</evidence>
<evidence type="ECO:0000256" key="11">
    <source>
        <dbReference type="HAMAP-Rule" id="MF_01487"/>
    </source>
</evidence>
<feature type="binding site" evidence="11">
    <location>
        <begin position="174"/>
        <end position="181"/>
    </location>
    <ligand>
        <name>ATP</name>
        <dbReference type="ChEBI" id="CHEBI:30616"/>
    </ligand>
</feature>
<keyword evidence="10 11" id="KW-0413">Isomerase</keyword>
<evidence type="ECO:0000256" key="7">
    <source>
        <dbReference type="ARBA" id="ARBA00022840"/>
    </source>
</evidence>
<dbReference type="InterPro" id="IPR049550">
    <property type="entry name" value="RecD_N"/>
</dbReference>
<comment type="miscellaneous">
    <text evidence="11">In the RecBCD complex, RecB has a slow 3'-5' helicase, an exonuclease activity and loads RecA onto ssDNA, RecD has a fast 5'-3' helicase activity, while RecC stimulates the ATPase and processivity of the RecB helicase and contributes to recognition of the Chi site.</text>
</comment>
<evidence type="ECO:0000256" key="9">
    <source>
        <dbReference type="ARBA" id="ARBA00023204"/>
    </source>
</evidence>
<dbReference type="InterPro" id="IPR050534">
    <property type="entry name" value="Coronavir_polyprotein_1ab"/>
</dbReference>
<dbReference type="GO" id="GO:0005524">
    <property type="term" value="F:ATP binding"/>
    <property type="evidence" value="ECO:0007669"/>
    <property type="project" value="UniProtKB-UniRule"/>
</dbReference>
<keyword evidence="8 11" id="KW-0238">DNA-binding</keyword>
<dbReference type="InterPro" id="IPR027785">
    <property type="entry name" value="UvrD-like_helicase_C"/>
</dbReference>
<dbReference type="GO" id="GO:0043139">
    <property type="term" value="F:5'-3' DNA helicase activity"/>
    <property type="evidence" value="ECO:0007669"/>
    <property type="project" value="UniProtKB-UniRule"/>
</dbReference>
<keyword evidence="5 11" id="KW-0347">Helicase</keyword>
<dbReference type="RefSeq" id="WP_054965966.1">
    <property type="nucleotide sequence ID" value="NZ_FMUN01000003.1"/>
</dbReference>
<feature type="region of interest" description="Disordered" evidence="12">
    <location>
        <begin position="592"/>
        <end position="615"/>
    </location>
</feature>
<keyword evidence="4 11" id="KW-0378">Hydrolase</keyword>
<evidence type="ECO:0000313" key="14">
    <source>
        <dbReference type="EMBL" id="SCY11127.1"/>
    </source>
</evidence>
<dbReference type="Pfam" id="PF21185">
    <property type="entry name" value="RecD_N"/>
    <property type="match status" value="1"/>
</dbReference>
<dbReference type="GO" id="GO:0016887">
    <property type="term" value="F:ATP hydrolysis activity"/>
    <property type="evidence" value="ECO:0007669"/>
    <property type="project" value="RHEA"/>
</dbReference>
<comment type="catalytic activity">
    <reaction evidence="11">
        <text>ATP + H2O = ADP + phosphate + H(+)</text>
        <dbReference type="Rhea" id="RHEA:13065"/>
        <dbReference type="ChEBI" id="CHEBI:15377"/>
        <dbReference type="ChEBI" id="CHEBI:15378"/>
        <dbReference type="ChEBI" id="CHEBI:30616"/>
        <dbReference type="ChEBI" id="CHEBI:43474"/>
        <dbReference type="ChEBI" id="CHEBI:456216"/>
        <dbReference type="EC" id="5.6.2.3"/>
    </reaction>
</comment>
<dbReference type="Gene3D" id="3.40.50.300">
    <property type="entry name" value="P-loop containing nucleotide triphosphate hydrolases"/>
    <property type="match status" value="3"/>
</dbReference>
<dbReference type="GO" id="GO:0008854">
    <property type="term" value="F:exodeoxyribonuclease V activity"/>
    <property type="evidence" value="ECO:0007669"/>
    <property type="project" value="InterPro"/>
</dbReference>
<evidence type="ECO:0000313" key="15">
    <source>
        <dbReference type="Proteomes" id="UP000183104"/>
    </source>
</evidence>
<dbReference type="PANTHER" id="PTHR43788:SF6">
    <property type="entry name" value="DNA HELICASE B"/>
    <property type="match status" value="1"/>
</dbReference>
<dbReference type="EMBL" id="FMUN01000003">
    <property type="protein sequence ID" value="SCY11127.1"/>
    <property type="molecule type" value="Genomic_DNA"/>
</dbReference>
<keyword evidence="6 11" id="KW-0269">Exonuclease</keyword>
<dbReference type="InterPro" id="IPR041851">
    <property type="entry name" value="RecD_N_sf"/>
</dbReference>
<evidence type="ECO:0000256" key="12">
    <source>
        <dbReference type="SAM" id="MobiDB-lite"/>
    </source>
</evidence>
<dbReference type="NCBIfam" id="TIGR01447">
    <property type="entry name" value="recD"/>
    <property type="match status" value="1"/>
</dbReference>
<keyword evidence="15" id="KW-1185">Reference proteome</keyword>
<dbReference type="STRING" id="381306.AN478_07335"/>
<dbReference type="Pfam" id="PF13538">
    <property type="entry name" value="UvrD_C_2"/>
    <property type="match status" value="1"/>
</dbReference>
<dbReference type="Gene3D" id="1.10.10.1020">
    <property type="entry name" value="RecBCD complex, subunit RecD, N-terminal domain"/>
    <property type="match status" value="1"/>
</dbReference>
<evidence type="ECO:0000259" key="13">
    <source>
        <dbReference type="SMART" id="SM00382"/>
    </source>
</evidence>
<comment type="similarity">
    <text evidence="11">Belongs to the RecD family.</text>
</comment>
<dbReference type="InterPro" id="IPR003593">
    <property type="entry name" value="AAA+_ATPase"/>
</dbReference>
<dbReference type="HAMAP" id="MF_01487">
    <property type="entry name" value="RecD"/>
    <property type="match status" value="1"/>
</dbReference>
<comment type="function">
    <text evidence="11">A helicase/nuclease that prepares dsDNA breaks (DSB) for recombinational DNA repair. Binds to DSBs and unwinds DNA via a highly rapid and processive ATP-dependent bidirectional helicase activity. Unwinds dsDNA until it encounters a Chi (crossover hotspot instigator) sequence from the 3' direction. Cuts ssDNA a few nucleotides 3' to the Chi site. The properties and activities of the enzyme are changed at Chi. The Chi-altered holoenzyme produces a long 3'-ssDNA overhang and facilitates RecA-binding to the ssDNA for homologous DNA recombination and repair. Holoenzyme degrades any linearized DNA that is unable to undergo homologous recombination. In the holoenzyme this subunit has ssDNA-dependent ATPase and 5'-3' helicase activity. When added to pre-assembled RecBC greatly stimulates nuclease activity and augments holoenzyme processivity. Negatively regulates the RecA-loading ability of RecBCD.</text>
</comment>
<dbReference type="CDD" id="cd18809">
    <property type="entry name" value="SF1_C_RecD"/>
    <property type="match status" value="1"/>
</dbReference>
<evidence type="ECO:0000256" key="8">
    <source>
        <dbReference type="ARBA" id="ARBA00023125"/>
    </source>
</evidence>
<evidence type="ECO:0000256" key="3">
    <source>
        <dbReference type="ARBA" id="ARBA00022763"/>
    </source>
</evidence>
<dbReference type="SMART" id="SM00382">
    <property type="entry name" value="AAA"/>
    <property type="match status" value="1"/>
</dbReference>
<accession>A0A1G5D9A0</accession>
<name>A0A1G5D9A0_9GAMM</name>
<evidence type="ECO:0000256" key="1">
    <source>
        <dbReference type="ARBA" id="ARBA00022722"/>
    </source>
</evidence>
<dbReference type="OrthoDB" id="9803432at2"/>
<dbReference type="Proteomes" id="UP000183104">
    <property type="component" value="Unassembled WGS sequence"/>
</dbReference>
<evidence type="ECO:0000256" key="2">
    <source>
        <dbReference type="ARBA" id="ARBA00022741"/>
    </source>
</evidence>
<keyword evidence="3 11" id="KW-0227">DNA damage</keyword>
<dbReference type="InterPro" id="IPR006344">
    <property type="entry name" value="RecD"/>
</dbReference>
<reference evidence="15" key="1">
    <citation type="submission" date="2016-10" db="EMBL/GenBank/DDBJ databases">
        <authorList>
            <person name="Varghese N."/>
        </authorList>
    </citation>
    <scope>NUCLEOTIDE SEQUENCE [LARGE SCALE GENOMIC DNA]</scope>
    <source>
        <strain evidence="15">HL 19</strain>
    </source>
</reference>
<dbReference type="CDD" id="cd17933">
    <property type="entry name" value="DEXSc_RecD-like"/>
    <property type="match status" value="1"/>
</dbReference>
<evidence type="ECO:0000256" key="6">
    <source>
        <dbReference type="ARBA" id="ARBA00022839"/>
    </source>
</evidence>
<dbReference type="GO" id="GO:0009338">
    <property type="term" value="C:exodeoxyribonuclease V complex"/>
    <property type="evidence" value="ECO:0007669"/>
    <property type="project" value="InterPro"/>
</dbReference>
<dbReference type="GO" id="GO:0017116">
    <property type="term" value="F:single-stranded DNA helicase activity"/>
    <property type="evidence" value="ECO:0007669"/>
    <property type="project" value="TreeGrafter"/>
</dbReference>
<feature type="domain" description="AAA+ ATPase" evidence="13">
    <location>
        <begin position="166"/>
        <end position="378"/>
    </location>
</feature>
<dbReference type="Pfam" id="PF13245">
    <property type="entry name" value="AAA_19"/>
    <property type="match status" value="1"/>
</dbReference>
<dbReference type="GO" id="GO:0003677">
    <property type="term" value="F:DNA binding"/>
    <property type="evidence" value="ECO:0007669"/>
    <property type="project" value="UniProtKB-UniRule"/>
</dbReference>
<evidence type="ECO:0000256" key="5">
    <source>
        <dbReference type="ARBA" id="ARBA00022806"/>
    </source>
</evidence>
<keyword evidence="1 11" id="KW-0540">Nuclease</keyword>
<keyword evidence="7 11" id="KW-0067">ATP-binding</keyword>
<dbReference type="SUPFAM" id="SSF52540">
    <property type="entry name" value="P-loop containing nucleoside triphosphate hydrolases"/>
    <property type="match status" value="2"/>
</dbReference>
<keyword evidence="2 11" id="KW-0547">Nucleotide-binding</keyword>
<dbReference type="GO" id="GO:0000724">
    <property type="term" value="P:double-strand break repair via homologous recombination"/>
    <property type="evidence" value="ECO:0007669"/>
    <property type="project" value="UniProtKB-UniRule"/>
</dbReference>
<evidence type="ECO:0000256" key="10">
    <source>
        <dbReference type="ARBA" id="ARBA00023235"/>
    </source>
</evidence>
<proteinExistence type="inferred from homology"/>
<dbReference type="AlphaFoldDB" id="A0A1G5D9A0"/>
<protein>
    <recommendedName>
        <fullName evidence="11">RecBCD enzyme subunit RecD</fullName>
        <ecNumber evidence="11">5.6.2.3</ecNumber>
    </recommendedName>
    <alternativeName>
        <fullName evidence="11">DNA 5'-3' helicase subunit RecD</fullName>
    </alternativeName>
    <alternativeName>
        <fullName evidence="11">Exonuclease V subunit RecD</fullName>
        <shortName evidence="11">ExoV subunit RecD</shortName>
    </alternativeName>
    <alternativeName>
        <fullName evidence="11">Helicase/nuclease RecBCD subunit RecD</fullName>
    </alternativeName>
</protein>